<dbReference type="Proteomes" id="UP000563524">
    <property type="component" value="Unassembled WGS sequence"/>
</dbReference>
<dbReference type="RefSeq" id="WP_183819296.1">
    <property type="nucleotide sequence ID" value="NZ_JACHOB010000006.1"/>
</dbReference>
<dbReference type="CDD" id="cd24008">
    <property type="entry name" value="ASKHA_NBD_GLK"/>
    <property type="match status" value="1"/>
</dbReference>
<dbReference type="PANTHER" id="PTHR47690:SF1">
    <property type="entry name" value="GLUCOKINASE"/>
    <property type="match status" value="1"/>
</dbReference>
<dbReference type="EMBL" id="JACHOB010000006">
    <property type="protein sequence ID" value="MBB4660071.1"/>
    <property type="molecule type" value="Genomic_DNA"/>
</dbReference>
<evidence type="ECO:0000256" key="1">
    <source>
        <dbReference type="ARBA" id="ARBA00022679"/>
    </source>
</evidence>
<reference evidence="4 5" key="1">
    <citation type="submission" date="2020-08" db="EMBL/GenBank/DDBJ databases">
        <title>Genomic Encyclopedia of Type Strains, Phase IV (KMG-IV): sequencing the most valuable type-strain genomes for metagenomic binning, comparative biology and taxonomic classification.</title>
        <authorList>
            <person name="Goeker M."/>
        </authorList>
    </citation>
    <scope>NUCLEOTIDE SEQUENCE [LARGE SCALE GENOMIC DNA]</scope>
    <source>
        <strain evidence="4 5">DSM 102850</strain>
    </source>
</reference>
<dbReference type="GO" id="GO:0006096">
    <property type="term" value="P:glycolytic process"/>
    <property type="evidence" value="ECO:0007669"/>
    <property type="project" value="InterPro"/>
</dbReference>
<keyword evidence="2 4" id="KW-0418">Kinase</keyword>
<dbReference type="GO" id="GO:0005536">
    <property type="term" value="F:D-glucose binding"/>
    <property type="evidence" value="ECO:0007669"/>
    <property type="project" value="InterPro"/>
</dbReference>
<evidence type="ECO:0000313" key="4">
    <source>
        <dbReference type="EMBL" id="MBB4660071.1"/>
    </source>
</evidence>
<keyword evidence="5" id="KW-1185">Reference proteome</keyword>
<name>A0A840I730_9PROT</name>
<dbReference type="AlphaFoldDB" id="A0A840I730"/>
<dbReference type="InterPro" id="IPR003836">
    <property type="entry name" value="Glucokinase"/>
</dbReference>
<dbReference type="Gene3D" id="3.30.420.40">
    <property type="match status" value="1"/>
</dbReference>
<gene>
    <name evidence="4" type="ORF">GGQ59_002615</name>
</gene>
<comment type="similarity">
    <text evidence="3">Belongs to the bacterial glucokinase family.</text>
</comment>
<accession>A0A840I730</accession>
<sequence length="319" mass="32542">MSILVADIGGTNARFAIAEAGGSVTDARTLAVADYPRFEDAVANYLAGVAGAPDMACFAVAGPAAGGEVSFTNSPWVVHADRTAGQFGFQRCLLVNDFQAISRFAALARPEDVLVVKKGDAIAGAPILTIGPGTGLGQGMLILTGHGPLTVPTEGGHVVLATRTEEEAEIAHRIARRIGRVTTAEDVLSGSGLVMLHETLGEMAGLVTPPMTAADVTAAAAEGDSQAVRTVRAFCLFLGTVASDACLGTGARGGVMLAGGILPRIPDLLLGSGFAERFEGDSKMRSYTKAAPVSLLTTKGAALRGAAALLLDSLRTERA</sequence>
<comment type="caution">
    <text evidence="4">The sequence shown here is derived from an EMBL/GenBank/DDBJ whole genome shotgun (WGS) entry which is preliminary data.</text>
</comment>
<dbReference type="InterPro" id="IPR043129">
    <property type="entry name" value="ATPase_NBD"/>
</dbReference>
<dbReference type="EC" id="2.7.1.2" evidence="4"/>
<dbReference type="SUPFAM" id="SSF53067">
    <property type="entry name" value="Actin-like ATPase domain"/>
    <property type="match status" value="1"/>
</dbReference>
<dbReference type="PANTHER" id="PTHR47690">
    <property type="entry name" value="GLUCOKINASE"/>
    <property type="match status" value="1"/>
</dbReference>
<proteinExistence type="inferred from homology"/>
<dbReference type="InterPro" id="IPR050201">
    <property type="entry name" value="Bacterial_glucokinase"/>
</dbReference>
<dbReference type="Gene3D" id="3.40.367.20">
    <property type="match status" value="1"/>
</dbReference>
<keyword evidence="1 4" id="KW-0808">Transferase</keyword>
<dbReference type="GO" id="GO:0005829">
    <property type="term" value="C:cytosol"/>
    <property type="evidence" value="ECO:0007669"/>
    <property type="project" value="TreeGrafter"/>
</dbReference>
<evidence type="ECO:0000256" key="3">
    <source>
        <dbReference type="RuleBase" id="RU004046"/>
    </source>
</evidence>
<organism evidence="4 5">
    <name type="scientific">Parvularcula dongshanensis</name>
    <dbReference type="NCBI Taxonomy" id="1173995"/>
    <lineage>
        <taxon>Bacteria</taxon>
        <taxon>Pseudomonadati</taxon>
        <taxon>Pseudomonadota</taxon>
        <taxon>Alphaproteobacteria</taxon>
        <taxon>Parvularculales</taxon>
        <taxon>Parvularculaceae</taxon>
        <taxon>Parvularcula</taxon>
    </lineage>
</organism>
<dbReference type="GO" id="GO:0005524">
    <property type="term" value="F:ATP binding"/>
    <property type="evidence" value="ECO:0007669"/>
    <property type="project" value="InterPro"/>
</dbReference>
<evidence type="ECO:0000313" key="5">
    <source>
        <dbReference type="Proteomes" id="UP000563524"/>
    </source>
</evidence>
<dbReference type="GO" id="GO:0004340">
    <property type="term" value="F:glucokinase activity"/>
    <property type="evidence" value="ECO:0007669"/>
    <property type="project" value="UniProtKB-EC"/>
</dbReference>
<dbReference type="Pfam" id="PF02685">
    <property type="entry name" value="Glucokinase"/>
    <property type="match status" value="1"/>
</dbReference>
<evidence type="ECO:0000256" key="2">
    <source>
        <dbReference type="ARBA" id="ARBA00022777"/>
    </source>
</evidence>
<protein>
    <submittedName>
        <fullName evidence="4">Glucokinase</fullName>
        <ecNumber evidence="4">2.7.1.2</ecNumber>
    </submittedName>
</protein>